<gene>
    <name evidence="3" type="ORF">RGD00_03890</name>
</gene>
<dbReference type="Proteomes" id="UP001247754">
    <property type="component" value="Unassembled WGS sequence"/>
</dbReference>
<dbReference type="Gene3D" id="1.10.630.10">
    <property type="entry name" value="Cytochrome P450"/>
    <property type="match status" value="1"/>
</dbReference>
<dbReference type="RefSeq" id="WP_310455980.1">
    <property type="nucleotide sequence ID" value="NZ_JAVKPH010000003.1"/>
</dbReference>
<comment type="caution">
    <text evidence="3">The sequence shown here is derived from an EMBL/GenBank/DDBJ whole genome shotgun (WGS) entry which is preliminary data.</text>
</comment>
<name>A0ABU1F4E0_9RHOB</name>
<dbReference type="PROSITE" id="PS00086">
    <property type="entry name" value="CYTOCHROME_P450"/>
    <property type="match status" value="1"/>
</dbReference>
<dbReference type="Pfam" id="PF00067">
    <property type="entry name" value="p450"/>
    <property type="match status" value="1"/>
</dbReference>
<dbReference type="PANTHER" id="PTHR46696">
    <property type="entry name" value="P450, PUTATIVE (EUROFUNG)-RELATED"/>
    <property type="match status" value="1"/>
</dbReference>
<keyword evidence="4" id="KW-1185">Reference proteome</keyword>
<keyword evidence="2" id="KW-0408">Iron</keyword>
<keyword evidence="2" id="KW-0349">Heme</keyword>
<dbReference type="InterPro" id="IPR036396">
    <property type="entry name" value="Cyt_P450_sf"/>
</dbReference>
<sequence length="398" mass="43539">MQAPPTLDRDPYGEGILADPYAFYAELREIGPVAYIPAHGVYAVGRYDAVKQVFSDHARFTSESGVGIQDARDPAQKARPKSLLVEIDPPAHTANRRAANRIMSPLIIRSFRQVFEERARALVDAVLARGGDCDGVADLAEDLVLTGFPKAMGLRHNPEAIRAIGYMSFNQTGPKNALHEKGLAAGEPYMEWFLESCQPEHVRPGSLADEFYRAEAAGEVEPGFAANVIRSLVRGGSDSTMAGIGFAIHQLARNPDQWALLQANPGRRRFVYDEALRHESPFHVVYRAVVGQGAELDGFALEGGMKIGMYPGAANRDPRQWERPDAFDILRDSAGVHLSFGTGDHNCIGQNIARLEADALLAALMERVARIDLAGPPAYRLHNQLRTLDTLPLRLIAA</sequence>
<dbReference type="InterPro" id="IPR017972">
    <property type="entry name" value="Cyt_P450_CS"/>
</dbReference>
<dbReference type="PRINTS" id="PR00359">
    <property type="entry name" value="BP450"/>
</dbReference>
<keyword evidence="2" id="KW-0503">Monooxygenase</keyword>
<evidence type="ECO:0000313" key="3">
    <source>
        <dbReference type="EMBL" id="MDR5651730.1"/>
    </source>
</evidence>
<accession>A0ABU1F4E0</accession>
<dbReference type="InterPro" id="IPR002397">
    <property type="entry name" value="Cyt_P450_B"/>
</dbReference>
<evidence type="ECO:0000256" key="2">
    <source>
        <dbReference type="RuleBase" id="RU000461"/>
    </source>
</evidence>
<dbReference type="SUPFAM" id="SSF48264">
    <property type="entry name" value="Cytochrome P450"/>
    <property type="match status" value="1"/>
</dbReference>
<reference evidence="3 4" key="1">
    <citation type="submission" date="2023-09" db="EMBL/GenBank/DDBJ databases">
        <title>Xinfangfangia sedmenti sp. nov., isolated the sedment.</title>
        <authorList>
            <person name="Xu L."/>
        </authorList>
    </citation>
    <scope>NUCLEOTIDE SEQUENCE [LARGE SCALE GENOMIC DNA]</scope>
    <source>
        <strain evidence="3 4">LG-4</strain>
    </source>
</reference>
<dbReference type="PANTHER" id="PTHR46696:SF1">
    <property type="entry name" value="CYTOCHROME P450 YJIB-RELATED"/>
    <property type="match status" value="1"/>
</dbReference>
<evidence type="ECO:0000313" key="4">
    <source>
        <dbReference type="Proteomes" id="UP001247754"/>
    </source>
</evidence>
<dbReference type="InterPro" id="IPR001128">
    <property type="entry name" value="Cyt_P450"/>
</dbReference>
<comment type="similarity">
    <text evidence="1 2">Belongs to the cytochrome P450 family.</text>
</comment>
<protein>
    <submittedName>
        <fullName evidence="3">Cytochrome P450</fullName>
    </submittedName>
</protein>
<dbReference type="EMBL" id="JAVKPH010000003">
    <property type="protein sequence ID" value="MDR5651730.1"/>
    <property type="molecule type" value="Genomic_DNA"/>
</dbReference>
<proteinExistence type="inferred from homology"/>
<organism evidence="3 4">
    <name type="scientific">Ruixingdingia sedimenti</name>
    <dbReference type="NCBI Taxonomy" id="3073604"/>
    <lineage>
        <taxon>Bacteria</taxon>
        <taxon>Pseudomonadati</taxon>
        <taxon>Pseudomonadota</taxon>
        <taxon>Alphaproteobacteria</taxon>
        <taxon>Rhodobacterales</taxon>
        <taxon>Paracoccaceae</taxon>
        <taxon>Ruixingdingia</taxon>
    </lineage>
</organism>
<evidence type="ECO:0000256" key="1">
    <source>
        <dbReference type="ARBA" id="ARBA00010617"/>
    </source>
</evidence>
<keyword evidence="2" id="KW-0560">Oxidoreductase</keyword>
<keyword evidence="2" id="KW-0479">Metal-binding</keyword>